<evidence type="ECO:0000256" key="7">
    <source>
        <dbReference type="ARBA" id="ARBA00023163"/>
    </source>
</evidence>
<accession>A0A8H2XFD4</accession>
<evidence type="ECO:0000256" key="3">
    <source>
        <dbReference type="ARBA" id="ARBA00022679"/>
    </source>
</evidence>
<comment type="subcellular location">
    <subcellularLocation>
        <location evidence="1">Nucleus</location>
    </subcellularLocation>
</comment>
<evidence type="ECO:0000256" key="5">
    <source>
        <dbReference type="ARBA" id="ARBA00022990"/>
    </source>
</evidence>
<dbReference type="GO" id="GO:0006355">
    <property type="term" value="P:regulation of DNA-templated transcription"/>
    <property type="evidence" value="ECO:0007669"/>
    <property type="project" value="InterPro"/>
</dbReference>
<feature type="compositionally biased region" description="Basic and acidic residues" evidence="10">
    <location>
        <begin position="411"/>
        <end position="420"/>
    </location>
</feature>
<dbReference type="Pfam" id="PF08214">
    <property type="entry name" value="HAT_KAT11"/>
    <property type="match status" value="1"/>
</dbReference>
<keyword evidence="8" id="KW-0539">Nucleus</keyword>
<evidence type="ECO:0000256" key="9">
    <source>
        <dbReference type="ARBA" id="ARBA00048940"/>
    </source>
</evidence>
<feature type="compositionally biased region" description="Low complexity" evidence="10">
    <location>
        <begin position="312"/>
        <end position="347"/>
    </location>
</feature>
<proteinExistence type="predicted"/>
<dbReference type="EMBL" id="CAJMWS010000323">
    <property type="protein sequence ID" value="CAE6423619.1"/>
    <property type="molecule type" value="Genomic_DNA"/>
</dbReference>
<evidence type="ECO:0000256" key="10">
    <source>
        <dbReference type="SAM" id="MobiDB-lite"/>
    </source>
</evidence>
<dbReference type="InterPro" id="IPR013178">
    <property type="entry name" value="Histone_AcTrfase_Rtt109/CBP"/>
</dbReference>
<comment type="caution">
    <text evidence="11">The sequence shown here is derived from an EMBL/GenBank/DDBJ whole genome shotgun (WGS) entry which is preliminary data.</text>
</comment>
<dbReference type="EC" id="2.3.1.48" evidence="2"/>
<comment type="catalytic activity">
    <reaction evidence="9">
        <text>L-lysyl-[histone] + acetyl-CoA = N(6)-acetyl-L-lysyl-[histone] + CoA + H(+)</text>
        <dbReference type="Rhea" id="RHEA:21992"/>
        <dbReference type="Rhea" id="RHEA-COMP:9845"/>
        <dbReference type="Rhea" id="RHEA-COMP:11338"/>
        <dbReference type="ChEBI" id="CHEBI:15378"/>
        <dbReference type="ChEBI" id="CHEBI:29969"/>
        <dbReference type="ChEBI" id="CHEBI:57287"/>
        <dbReference type="ChEBI" id="CHEBI:57288"/>
        <dbReference type="ChEBI" id="CHEBI:61930"/>
        <dbReference type="EC" id="2.3.1.48"/>
    </reaction>
    <physiologicalReaction direction="left-to-right" evidence="9">
        <dbReference type="Rhea" id="RHEA:21993"/>
    </physiologicalReaction>
</comment>
<dbReference type="Proteomes" id="UP000663846">
    <property type="component" value="Unassembled WGS sequence"/>
</dbReference>
<evidence type="ECO:0000256" key="8">
    <source>
        <dbReference type="ARBA" id="ARBA00023242"/>
    </source>
</evidence>
<organism evidence="11 12">
    <name type="scientific">Rhizoctonia solani</name>
    <dbReference type="NCBI Taxonomy" id="456999"/>
    <lineage>
        <taxon>Eukaryota</taxon>
        <taxon>Fungi</taxon>
        <taxon>Dikarya</taxon>
        <taxon>Basidiomycota</taxon>
        <taxon>Agaricomycotina</taxon>
        <taxon>Agaricomycetes</taxon>
        <taxon>Cantharellales</taxon>
        <taxon>Ceratobasidiaceae</taxon>
        <taxon>Rhizoctonia</taxon>
    </lineage>
</organism>
<keyword evidence="7" id="KW-0804">Transcription</keyword>
<dbReference type="InterPro" id="IPR051236">
    <property type="entry name" value="HAT_RTT109-like"/>
</dbReference>
<protein>
    <recommendedName>
        <fullName evidence="2">histone acetyltransferase</fullName>
        <ecNumber evidence="2">2.3.1.48</ecNumber>
    </recommendedName>
</protein>
<feature type="region of interest" description="Disordered" evidence="10">
    <location>
        <begin position="249"/>
        <end position="268"/>
    </location>
</feature>
<evidence type="ECO:0000313" key="12">
    <source>
        <dbReference type="Proteomes" id="UP000663846"/>
    </source>
</evidence>
<feature type="compositionally biased region" description="Polar residues" evidence="10">
    <location>
        <begin position="400"/>
        <end position="410"/>
    </location>
</feature>
<evidence type="ECO:0000256" key="6">
    <source>
        <dbReference type="ARBA" id="ARBA00023015"/>
    </source>
</evidence>
<evidence type="ECO:0000256" key="2">
    <source>
        <dbReference type="ARBA" id="ARBA00013184"/>
    </source>
</evidence>
<dbReference type="PANTHER" id="PTHR31571:SF2">
    <property type="entry name" value="HISTONE ACETYLTRANSFERASE RTT109"/>
    <property type="match status" value="1"/>
</dbReference>
<dbReference type="PROSITE" id="PS51728">
    <property type="entry name" value="RTT109_HAT"/>
    <property type="match status" value="1"/>
</dbReference>
<feature type="region of interest" description="Disordered" evidence="10">
    <location>
        <begin position="297"/>
        <end position="420"/>
    </location>
</feature>
<dbReference type="AlphaFoldDB" id="A0A8H2XFD4"/>
<dbReference type="SMART" id="SM01250">
    <property type="entry name" value="KAT11"/>
    <property type="match status" value="1"/>
</dbReference>
<keyword evidence="5" id="KW-0007">Acetylation</keyword>
<keyword evidence="6" id="KW-0805">Transcription regulation</keyword>
<sequence>MHMTLRDFVASELSKLPGSRTLTLHALVSSPQREQELFPYAQMSKNHKITSQNILLLVSENADTEIAASTDTTTSPRILCAALEATLYLFPATSSSILYIGKIDTTGFSKVAPSPARNLARATIDYFVKPDTRPAECGQRVWVHLFARAQSQYLFPDSADWKNKRVLNDAGLVRWWWSLFGDVARDVAEIRHCQPESRFKGTKMWYILPGFNDIEAYHTLSSGSSFKLSQAGELPWSYGHPYDDTSITFPLPTNPIENSTADSPHHEDSTKAKLIAYLIPTFPDDPKARFLGEIASTTSEADVPPPAPKPASRPASPTTPTRMLRPASSPKSLKSSPHSTSDSPSQSRLKKRRRVDADNSPARASNADGNSALGTNAADKKPASHTPLSTEAISPEAPQGSLSNARTQTRNNEHTEPELVRRGRLALSAVSAKEFWERMGFRQECALGAVTAFFVALFEDSETSFKPDSKIGDEYTPLPTHTRIMQSLMNHAFSTPEKAVRSTQLLETSIRTLCDGVVTGEAETESSNSSFYHAHIHKSVTNHNPPLVPRDNVALPIPVNVLQVKRKVRR</sequence>
<dbReference type="GO" id="GO:0032931">
    <property type="term" value="F:histone H3K56 acetyltransferase activity"/>
    <property type="evidence" value="ECO:0007669"/>
    <property type="project" value="TreeGrafter"/>
</dbReference>
<dbReference type="GO" id="GO:0006974">
    <property type="term" value="P:DNA damage response"/>
    <property type="evidence" value="ECO:0007669"/>
    <property type="project" value="UniProtKB-KW"/>
</dbReference>
<name>A0A8H2XFD4_9AGAM</name>
<keyword evidence="3" id="KW-0808">Transferase</keyword>
<reference evidence="11" key="1">
    <citation type="submission" date="2021-01" db="EMBL/GenBank/DDBJ databases">
        <authorList>
            <person name="Kaushik A."/>
        </authorList>
    </citation>
    <scope>NUCLEOTIDE SEQUENCE</scope>
    <source>
        <strain evidence="11">AG1-1C</strain>
    </source>
</reference>
<evidence type="ECO:0000256" key="1">
    <source>
        <dbReference type="ARBA" id="ARBA00004123"/>
    </source>
</evidence>
<keyword evidence="4" id="KW-0227">DNA damage</keyword>
<dbReference type="InterPro" id="IPR016849">
    <property type="entry name" value="Rtt109"/>
</dbReference>
<dbReference type="PANTHER" id="PTHR31571">
    <property type="entry name" value="ALTERED INHERITANCE OF MITOCHONDRIA PROTEIN 6"/>
    <property type="match status" value="1"/>
</dbReference>
<gene>
    <name evidence="11" type="ORF">RDB_LOCUS92953</name>
</gene>
<evidence type="ECO:0000313" key="11">
    <source>
        <dbReference type="EMBL" id="CAE6423619.1"/>
    </source>
</evidence>
<dbReference type="GO" id="GO:0005634">
    <property type="term" value="C:nucleus"/>
    <property type="evidence" value="ECO:0007669"/>
    <property type="project" value="UniProtKB-SubCell"/>
</dbReference>
<evidence type="ECO:0000256" key="4">
    <source>
        <dbReference type="ARBA" id="ARBA00022763"/>
    </source>
</evidence>